<keyword evidence="2" id="KW-1185">Reference proteome</keyword>
<protein>
    <submittedName>
        <fullName evidence="1 3">Uncharacterized protein</fullName>
    </submittedName>
</protein>
<sequence length="75" mass="8286">MEQQLVVLSTVELRLRHTKPARPYAVGSRWIYGNVHAVVRCTPWQSHLESWLMLGGSGDVYGGSVESGVSKSSED</sequence>
<dbReference type="WBParaSite" id="MCOS_0001051401-mRNA-1">
    <property type="protein sequence ID" value="MCOS_0001051401-mRNA-1"/>
    <property type="gene ID" value="MCOS_0001051401"/>
</dbReference>
<dbReference type="EMBL" id="UXSR01006487">
    <property type="protein sequence ID" value="VDD84512.1"/>
    <property type="molecule type" value="Genomic_DNA"/>
</dbReference>
<gene>
    <name evidence="1" type="ORF">MCOS_LOCUS10515</name>
</gene>
<accession>A0A0R3URK9</accession>
<proteinExistence type="predicted"/>
<reference evidence="3" key="1">
    <citation type="submission" date="2017-02" db="UniProtKB">
        <authorList>
            <consortium name="WormBaseParasite"/>
        </authorList>
    </citation>
    <scope>IDENTIFICATION</scope>
</reference>
<dbReference type="Proteomes" id="UP000267029">
    <property type="component" value="Unassembled WGS sequence"/>
</dbReference>
<dbReference type="AlphaFoldDB" id="A0A0R3URK9"/>
<organism evidence="3">
    <name type="scientific">Mesocestoides corti</name>
    <name type="common">Flatworm</name>
    <dbReference type="NCBI Taxonomy" id="53468"/>
    <lineage>
        <taxon>Eukaryota</taxon>
        <taxon>Metazoa</taxon>
        <taxon>Spiralia</taxon>
        <taxon>Lophotrochozoa</taxon>
        <taxon>Platyhelminthes</taxon>
        <taxon>Cestoda</taxon>
        <taxon>Eucestoda</taxon>
        <taxon>Cyclophyllidea</taxon>
        <taxon>Mesocestoididae</taxon>
        <taxon>Mesocestoides</taxon>
    </lineage>
</organism>
<evidence type="ECO:0000313" key="2">
    <source>
        <dbReference type="Proteomes" id="UP000267029"/>
    </source>
</evidence>
<name>A0A0R3URK9_MESCO</name>
<reference evidence="1 2" key="2">
    <citation type="submission" date="2018-10" db="EMBL/GenBank/DDBJ databases">
        <authorList>
            <consortium name="Pathogen Informatics"/>
        </authorList>
    </citation>
    <scope>NUCLEOTIDE SEQUENCE [LARGE SCALE GENOMIC DNA]</scope>
</reference>
<evidence type="ECO:0000313" key="1">
    <source>
        <dbReference type="EMBL" id="VDD84512.1"/>
    </source>
</evidence>
<evidence type="ECO:0000313" key="3">
    <source>
        <dbReference type="WBParaSite" id="MCOS_0001051401-mRNA-1"/>
    </source>
</evidence>